<name>A0A5J4PX33_9ZZZZ</name>
<proteinExistence type="predicted"/>
<organism evidence="1">
    <name type="scientific">termite gut metagenome</name>
    <dbReference type="NCBI Taxonomy" id="433724"/>
    <lineage>
        <taxon>unclassified sequences</taxon>
        <taxon>metagenomes</taxon>
        <taxon>organismal metagenomes</taxon>
    </lineage>
</organism>
<reference evidence="1" key="1">
    <citation type="submission" date="2019-03" db="EMBL/GenBank/DDBJ databases">
        <title>Single cell metagenomics reveals metabolic interactions within the superorganism composed of flagellate Streblomastix strix and complex community of Bacteroidetes bacteria on its surface.</title>
        <authorList>
            <person name="Treitli S.C."/>
            <person name="Kolisko M."/>
            <person name="Husnik F."/>
            <person name="Keeling P."/>
            <person name="Hampl V."/>
        </authorList>
    </citation>
    <scope>NUCLEOTIDE SEQUENCE</scope>
    <source>
        <strain evidence="1">STM</strain>
    </source>
</reference>
<accession>A0A5J4PX33</accession>
<protein>
    <submittedName>
        <fullName evidence="1">Uncharacterized protein</fullName>
    </submittedName>
</protein>
<feature type="non-terminal residue" evidence="1">
    <location>
        <position position="1"/>
    </location>
</feature>
<dbReference type="AlphaFoldDB" id="A0A5J4PX33"/>
<sequence length="83" mass="9306">GIHQFNEVFHNHVYAIFVKRTMIAKAEKVEFQAFALYHFYVGEVADTNLCKVGLPCNGAKTCKFGAVEAHPIVIFGMFIVKSL</sequence>
<evidence type="ECO:0000313" key="1">
    <source>
        <dbReference type="EMBL" id="KAA6314227.1"/>
    </source>
</evidence>
<comment type="caution">
    <text evidence="1">The sequence shown here is derived from an EMBL/GenBank/DDBJ whole genome shotgun (WGS) entry which is preliminary data.</text>
</comment>
<dbReference type="EMBL" id="SNRY01005739">
    <property type="protein sequence ID" value="KAA6314227.1"/>
    <property type="molecule type" value="Genomic_DNA"/>
</dbReference>
<gene>
    <name evidence="1" type="ORF">EZS27_035127</name>
</gene>